<dbReference type="AlphaFoldDB" id="A0A6I3LM65"/>
<evidence type="ECO:0000313" key="2">
    <source>
        <dbReference type="Proteomes" id="UP000438760"/>
    </source>
</evidence>
<accession>A0A6I3LM65</accession>
<comment type="caution">
    <text evidence="1">The sequence shown here is derived from an EMBL/GenBank/DDBJ whole genome shotgun (WGS) entry which is preliminary data.</text>
</comment>
<dbReference type="EMBL" id="WMJX01000092">
    <property type="protein sequence ID" value="MTG99463.1"/>
    <property type="molecule type" value="Genomic_DNA"/>
</dbReference>
<dbReference type="OrthoDB" id="648641at2"/>
<sequence length="220" mass="25214">MAKVLKESIEDLKLLLESSKAPERRKAAKLIGDFGIVDLGDSLYQAYLKESKNLKAWETQCIMIKALGKIKYKNVLQELSIIIENNIIHDMITNEATLAFIRIKRENKNDIIPILELLKEGNLSVLNGALKSLAFDDVVPEIKDIYKLIDAVNLKKSLIKEQHKVGVFDPREYLLSAMSKWNRKDPKISSFIEECSKDEYLGKRHNLIEKVRKGKKVYAE</sequence>
<reference evidence="1 2" key="1">
    <citation type="submission" date="2019-11" db="EMBL/GenBank/DDBJ databases">
        <title>Genome of Strain BIT-d1.</title>
        <authorList>
            <person name="Yang Y."/>
        </authorList>
    </citation>
    <scope>NUCLEOTIDE SEQUENCE [LARGE SCALE GENOMIC DNA]</scope>
    <source>
        <strain evidence="1 2">BIT-d1</strain>
    </source>
</reference>
<proteinExistence type="predicted"/>
<keyword evidence="2" id="KW-1185">Reference proteome</keyword>
<gene>
    <name evidence="1" type="ORF">GJV76_15290</name>
</gene>
<dbReference type="RefSeq" id="WP_155093450.1">
    <property type="nucleotide sequence ID" value="NZ_WMJX01000092.1"/>
</dbReference>
<organism evidence="1 2">
    <name type="scientific">Myroides albus</name>
    <dbReference type="NCBI Taxonomy" id="2562892"/>
    <lineage>
        <taxon>Bacteria</taxon>
        <taxon>Pseudomonadati</taxon>
        <taxon>Bacteroidota</taxon>
        <taxon>Flavobacteriia</taxon>
        <taxon>Flavobacteriales</taxon>
        <taxon>Flavobacteriaceae</taxon>
        <taxon>Myroides</taxon>
    </lineage>
</organism>
<evidence type="ECO:0000313" key="1">
    <source>
        <dbReference type="EMBL" id="MTG99463.1"/>
    </source>
</evidence>
<protein>
    <recommendedName>
        <fullName evidence="3">HEAT repeat domain-containing protein</fullName>
    </recommendedName>
</protein>
<name>A0A6I3LM65_9FLAO</name>
<evidence type="ECO:0008006" key="3">
    <source>
        <dbReference type="Google" id="ProtNLM"/>
    </source>
</evidence>
<dbReference type="Proteomes" id="UP000438760">
    <property type="component" value="Unassembled WGS sequence"/>
</dbReference>